<organism evidence="1 2">
    <name type="scientific">Thetidibacter halocola</name>
    <dbReference type="NCBI Taxonomy" id="2827239"/>
    <lineage>
        <taxon>Bacteria</taxon>
        <taxon>Pseudomonadati</taxon>
        <taxon>Pseudomonadota</taxon>
        <taxon>Alphaproteobacteria</taxon>
        <taxon>Rhodobacterales</taxon>
        <taxon>Roseobacteraceae</taxon>
        <taxon>Thetidibacter</taxon>
    </lineage>
</organism>
<protein>
    <submittedName>
        <fullName evidence="1">Uncharacterized protein</fullName>
    </submittedName>
</protein>
<comment type="caution">
    <text evidence="1">The sequence shown here is derived from an EMBL/GenBank/DDBJ whole genome shotgun (WGS) entry which is preliminary data.</text>
</comment>
<reference evidence="1" key="1">
    <citation type="submission" date="2021-04" db="EMBL/GenBank/DDBJ databases">
        <authorList>
            <person name="Yoon J."/>
        </authorList>
    </citation>
    <scope>NUCLEOTIDE SEQUENCE</scope>
    <source>
        <strain evidence="1">KMU-90</strain>
    </source>
</reference>
<evidence type="ECO:0000313" key="1">
    <source>
        <dbReference type="EMBL" id="MBS0125808.1"/>
    </source>
</evidence>
<dbReference type="RefSeq" id="WP_212537775.1">
    <property type="nucleotide sequence ID" value="NZ_JAGTUU010000007.1"/>
</dbReference>
<proteinExistence type="predicted"/>
<name>A0A8J8BB23_9RHOB</name>
<dbReference type="EMBL" id="JAGTUU010000007">
    <property type="protein sequence ID" value="MBS0125808.1"/>
    <property type="molecule type" value="Genomic_DNA"/>
</dbReference>
<dbReference type="Proteomes" id="UP000681356">
    <property type="component" value="Unassembled WGS sequence"/>
</dbReference>
<sequence>MQEIWEAFLAHQAGPDFDGNRHVLMDQSDCTFHNTFYEDVRNLGMRLESHYAVRTERSRTAFYCPGDIAFGMSRMYKSIVETKVPFQITVVRSVDEALRFVGIDPERPGARALLGPRSPDGPL</sequence>
<keyword evidence="2" id="KW-1185">Reference proteome</keyword>
<accession>A0A8J8BB23</accession>
<evidence type="ECO:0000313" key="2">
    <source>
        <dbReference type="Proteomes" id="UP000681356"/>
    </source>
</evidence>
<dbReference type="AlphaFoldDB" id="A0A8J8BB23"/>
<gene>
    <name evidence="1" type="ORF">KB874_17125</name>
</gene>